<dbReference type="InterPro" id="IPR050493">
    <property type="entry name" value="FAD-dep_Monooxygenase_BioMet"/>
</dbReference>
<dbReference type="InterPro" id="IPR036188">
    <property type="entry name" value="FAD/NAD-bd_sf"/>
</dbReference>
<dbReference type="Gene3D" id="3.30.450.180">
    <property type="match status" value="1"/>
</dbReference>
<dbReference type="PROSITE" id="PS50943">
    <property type="entry name" value="HTH_CROC1"/>
    <property type="match status" value="1"/>
</dbReference>
<keyword evidence="6" id="KW-1185">Reference proteome</keyword>
<organism evidence="5 6">
    <name type="scientific">Micromonospora polyrhachis</name>
    <dbReference type="NCBI Taxonomy" id="1282883"/>
    <lineage>
        <taxon>Bacteria</taxon>
        <taxon>Bacillati</taxon>
        <taxon>Actinomycetota</taxon>
        <taxon>Actinomycetes</taxon>
        <taxon>Micromonosporales</taxon>
        <taxon>Micromonosporaceae</taxon>
        <taxon>Micromonospora</taxon>
    </lineage>
</organism>
<protein>
    <submittedName>
        <fullName evidence="5">2-polyprenyl-6-methoxyphenol hydroxylase-like FAD-dependent oxidoreductase/transcriptional regulator with XRE-family HTH domain</fullName>
    </submittedName>
</protein>
<dbReference type="CDD" id="cd00093">
    <property type="entry name" value="HTH_XRE"/>
    <property type="match status" value="1"/>
</dbReference>
<feature type="domain" description="HTH cro/C1-type" evidence="4">
    <location>
        <begin position="436"/>
        <end position="490"/>
    </location>
</feature>
<evidence type="ECO:0000256" key="2">
    <source>
        <dbReference type="ARBA" id="ARBA00023033"/>
    </source>
</evidence>
<evidence type="ECO:0000256" key="1">
    <source>
        <dbReference type="ARBA" id="ARBA00023002"/>
    </source>
</evidence>
<dbReference type="GO" id="GO:0004497">
    <property type="term" value="F:monooxygenase activity"/>
    <property type="evidence" value="ECO:0007669"/>
    <property type="project" value="UniProtKB-KW"/>
</dbReference>
<comment type="caution">
    <text evidence="5">The sequence shown here is derived from an EMBL/GenBank/DDBJ whole genome shotgun (WGS) entry which is preliminary data.</text>
</comment>
<keyword evidence="2" id="KW-0503">Monooxygenase</keyword>
<dbReference type="GO" id="GO:0071949">
    <property type="term" value="F:FAD binding"/>
    <property type="evidence" value="ECO:0007669"/>
    <property type="project" value="InterPro"/>
</dbReference>
<reference evidence="5 6" key="1">
    <citation type="submission" date="2020-08" db="EMBL/GenBank/DDBJ databases">
        <title>Sequencing the genomes of 1000 actinobacteria strains.</title>
        <authorList>
            <person name="Klenk H.-P."/>
        </authorList>
    </citation>
    <scope>NUCLEOTIDE SEQUENCE [LARGE SCALE GENOMIC DNA]</scope>
    <source>
        <strain evidence="5 6">DSM 45886</strain>
    </source>
</reference>
<dbReference type="SUPFAM" id="SSF51905">
    <property type="entry name" value="FAD/NAD(P)-binding domain"/>
    <property type="match status" value="1"/>
</dbReference>
<sequence>MRRRTAVIIGAGIAGLATAVGLSRAGWRVTVFERARQFAPVGAGISLAPNAVRALEQLGVGQELRKRSFASGAAGIRAAKGRWLIRTSLDDLTALGGGPSFLLRRADLHHILADAAAEAEMRTGHQVLGVSTRAGHAEVTYESARGNGVAQADLVVAADGVHSDIRQALFPAHPRPAYAGYLTWRGLVPADAAPPGLEGLTESWGRGQRFGIAPLADGQVYWYATATAREGSHTRDTIGEVTARFTGWHDPIPQLLAATAPAALLGHDIHHLATPLPTYTVGRVALIGDAAHAMTPDLAQGACQALEDAITLVTFAADAAGTADVTAALTAYDNTRRPRTQGLVRASARFGRIAQARHPLTAALRDTAARLLPTSGYLHASADTISWQPPVVAQPGRSATGPQRNQPSCSRRLRSPGEDVMTSAVAQPPRPFGELLRQWRERRRVSQLELSIQAEVSTRHLSFVETGRSAPSRNMVLQLAEQLDLPLRERNRLLLAAGYAPAYSENSLDAPQMTAVRDAVRQVLTGHEPYPAVVVDRRWHLLDANASLTLFTDAVAPHLLKPPVNVLRVSLHPEGMAPHIVNLGEWRAHLLGRLRRQVEVTGDSELAALAAELRDYPCDQPEPEVELPGPGEIVVPLRFQYGDSVLTFFSTVATFGTPLDITLAELSIESFYPADAQTSDALRTRADMA</sequence>
<feature type="compositionally biased region" description="Polar residues" evidence="3">
    <location>
        <begin position="400"/>
        <end position="409"/>
    </location>
</feature>
<evidence type="ECO:0000259" key="4">
    <source>
        <dbReference type="PROSITE" id="PS50943"/>
    </source>
</evidence>
<dbReference type="PRINTS" id="PR00420">
    <property type="entry name" value="RNGMNOXGNASE"/>
</dbReference>
<dbReference type="SMART" id="SM00530">
    <property type="entry name" value="HTH_XRE"/>
    <property type="match status" value="1"/>
</dbReference>
<dbReference type="InterPro" id="IPR010982">
    <property type="entry name" value="Lambda_DNA-bd_dom_sf"/>
</dbReference>
<proteinExistence type="predicted"/>
<dbReference type="PANTHER" id="PTHR13789:SF309">
    <property type="entry name" value="PUTATIVE (AFU_ORTHOLOGUE AFUA_6G14510)-RELATED"/>
    <property type="match status" value="1"/>
</dbReference>
<dbReference type="PANTHER" id="PTHR13789">
    <property type="entry name" value="MONOOXYGENASE"/>
    <property type="match status" value="1"/>
</dbReference>
<dbReference type="Proteomes" id="UP000578819">
    <property type="component" value="Unassembled WGS sequence"/>
</dbReference>
<dbReference type="AlphaFoldDB" id="A0A7W7WRQ0"/>
<name>A0A7W7WRQ0_9ACTN</name>
<feature type="region of interest" description="Disordered" evidence="3">
    <location>
        <begin position="390"/>
        <end position="425"/>
    </location>
</feature>
<dbReference type="SUPFAM" id="SSF54373">
    <property type="entry name" value="FAD-linked reductases, C-terminal domain"/>
    <property type="match status" value="1"/>
</dbReference>
<keyword evidence="1" id="KW-0560">Oxidoreductase</keyword>
<dbReference type="GO" id="GO:0003677">
    <property type="term" value="F:DNA binding"/>
    <property type="evidence" value="ECO:0007669"/>
    <property type="project" value="InterPro"/>
</dbReference>
<evidence type="ECO:0000313" key="6">
    <source>
        <dbReference type="Proteomes" id="UP000578819"/>
    </source>
</evidence>
<dbReference type="Pfam" id="PF17765">
    <property type="entry name" value="MLTR_LBD"/>
    <property type="match status" value="1"/>
</dbReference>
<evidence type="ECO:0000313" key="5">
    <source>
        <dbReference type="EMBL" id="MBB4960797.1"/>
    </source>
</evidence>
<accession>A0A7W7WRQ0</accession>
<dbReference type="InterPro" id="IPR002938">
    <property type="entry name" value="FAD-bd"/>
</dbReference>
<dbReference type="Pfam" id="PF01494">
    <property type="entry name" value="FAD_binding_3"/>
    <property type="match status" value="1"/>
</dbReference>
<gene>
    <name evidence="5" type="ORF">FHR38_004530</name>
</gene>
<dbReference type="EMBL" id="JACHJW010000001">
    <property type="protein sequence ID" value="MBB4960797.1"/>
    <property type="molecule type" value="Genomic_DNA"/>
</dbReference>
<dbReference type="Gene3D" id="1.10.260.40">
    <property type="entry name" value="lambda repressor-like DNA-binding domains"/>
    <property type="match status" value="1"/>
</dbReference>
<dbReference type="InterPro" id="IPR001387">
    <property type="entry name" value="Cro/C1-type_HTH"/>
</dbReference>
<dbReference type="Pfam" id="PF13560">
    <property type="entry name" value="HTH_31"/>
    <property type="match status" value="1"/>
</dbReference>
<dbReference type="InterPro" id="IPR041413">
    <property type="entry name" value="MLTR_LBD"/>
</dbReference>
<evidence type="ECO:0000256" key="3">
    <source>
        <dbReference type="SAM" id="MobiDB-lite"/>
    </source>
</evidence>
<dbReference type="SUPFAM" id="SSF47413">
    <property type="entry name" value="lambda repressor-like DNA-binding domains"/>
    <property type="match status" value="1"/>
</dbReference>
<dbReference type="Gene3D" id="3.50.50.60">
    <property type="entry name" value="FAD/NAD(P)-binding domain"/>
    <property type="match status" value="1"/>
</dbReference>